<dbReference type="eggNOG" id="arCOG09764">
    <property type="taxonomic scope" value="Archaea"/>
</dbReference>
<dbReference type="Proteomes" id="UP000009062">
    <property type="component" value="Chromosome"/>
</dbReference>
<gene>
    <name evidence="1" type="ordered locus">Pogu_2647</name>
</gene>
<accession>H6QDI4</accession>
<dbReference type="EMBL" id="CP003316">
    <property type="protein sequence ID" value="AFA40674.1"/>
    <property type="molecule type" value="Genomic_DNA"/>
</dbReference>
<organism evidence="1 2">
    <name type="scientific">Pyrobaculum oguniense (strain DSM 13380 / JCM 10595 / TE7)</name>
    <dbReference type="NCBI Taxonomy" id="698757"/>
    <lineage>
        <taxon>Archaea</taxon>
        <taxon>Thermoproteota</taxon>
        <taxon>Thermoprotei</taxon>
        <taxon>Thermoproteales</taxon>
        <taxon>Thermoproteaceae</taxon>
        <taxon>Pyrobaculum</taxon>
    </lineage>
</organism>
<protein>
    <submittedName>
        <fullName evidence="1">Uncharacterized protein</fullName>
    </submittedName>
</protein>
<proteinExistence type="predicted"/>
<dbReference type="STRING" id="698757.Pogu_2647"/>
<dbReference type="AlphaFoldDB" id="H6QDI4"/>
<dbReference type="HOGENOM" id="CLU_1912425_0_0_2"/>
<keyword evidence="2" id="KW-1185">Reference proteome</keyword>
<reference evidence="1 2" key="1">
    <citation type="journal article" date="2012" name="Stand. Genomic Sci.">
        <title>Complete genome sequence of Pyrobaculum oguniense.</title>
        <authorList>
            <person name="Bernick D.L."/>
            <person name="Karplus K."/>
            <person name="Lui L.M."/>
            <person name="Coker J.K."/>
            <person name="Murphy J.N."/>
            <person name="Chan P.P."/>
            <person name="Cozen A.E."/>
            <person name="Lowe T.M."/>
        </authorList>
    </citation>
    <scope>NUCLEOTIDE SEQUENCE [LARGE SCALE GENOMIC DNA]</scope>
    <source>
        <strain evidence="1 2">TE7</strain>
    </source>
</reference>
<dbReference type="KEGG" id="pog:Pogu_2647"/>
<evidence type="ECO:0000313" key="1">
    <source>
        <dbReference type="EMBL" id="AFA40674.1"/>
    </source>
</evidence>
<evidence type="ECO:0000313" key="2">
    <source>
        <dbReference type="Proteomes" id="UP000009062"/>
    </source>
</evidence>
<name>H6QDI4_PYROT</name>
<sequence length="132" mass="14778">MAEEVTSQRNSERNYEDLIKRREAIQCIASAGLLALSINPILAMAFAPRDVSGAQPVDRVVVDFMEKEKWKDDSTDVYYIKMQVTTNQQKSTVIGFVVRDVASDFLPPLIVIGEGEKDANILAFSFSTYLQV</sequence>